<evidence type="ECO:0000256" key="3">
    <source>
        <dbReference type="ARBA" id="ARBA00022989"/>
    </source>
</evidence>
<feature type="transmembrane region" description="Helical" evidence="6">
    <location>
        <begin position="225"/>
        <end position="245"/>
    </location>
</feature>
<dbReference type="Proteomes" id="UP000193689">
    <property type="component" value="Unassembled WGS sequence"/>
</dbReference>
<reference evidence="8 9" key="1">
    <citation type="submission" date="2016-07" db="EMBL/GenBank/DDBJ databases">
        <title>Pervasive Adenine N6-methylation of Active Genes in Fungi.</title>
        <authorList>
            <consortium name="DOE Joint Genome Institute"/>
            <person name="Mondo S.J."/>
            <person name="Dannebaum R.O."/>
            <person name="Kuo R.C."/>
            <person name="Labutti K."/>
            <person name="Haridas S."/>
            <person name="Kuo A."/>
            <person name="Salamov A."/>
            <person name="Ahrendt S.R."/>
            <person name="Lipzen A."/>
            <person name="Sullivan W."/>
            <person name="Andreopoulos W.B."/>
            <person name="Clum A."/>
            <person name="Lindquist E."/>
            <person name="Daum C."/>
            <person name="Ramamoorthy G.K."/>
            <person name="Gryganskyi A."/>
            <person name="Culley D."/>
            <person name="Magnuson J.K."/>
            <person name="James T.Y."/>
            <person name="O'Malley M.A."/>
            <person name="Stajich J.E."/>
            <person name="Spatafora J.W."/>
            <person name="Visel A."/>
            <person name="Grigoriev I.V."/>
        </authorList>
    </citation>
    <scope>NUCLEOTIDE SEQUENCE [LARGE SCALE GENOMIC DNA]</scope>
    <source>
        <strain evidence="8 9">CBS 129021</strain>
    </source>
</reference>
<organism evidence="8 9">
    <name type="scientific">Pseudomassariella vexata</name>
    <dbReference type="NCBI Taxonomy" id="1141098"/>
    <lineage>
        <taxon>Eukaryota</taxon>
        <taxon>Fungi</taxon>
        <taxon>Dikarya</taxon>
        <taxon>Ascomycota</taxon>
        <taxon>Pezizomycotina</taxon>
        <taxon>Sordariomycetes</taxon>
        <taxon>Xylariomycetidae</taxon>
        <taxon>Amphisphaeriales</taxon>
        <taxon>Pseudomassariaceae</taxon>
        <taxon>Pseudomassariella</taxon>
    </lineage>
</organism>
<dbReference type="Pfam" id="PF20684">
    <property type="entry name" value="Fung_rhodopsin"/>
    <property type="match status" value="1"/>
</dbReference>
<evidence type="ECO:0000256" key="2">
    <source>
        <dbReference type="ARBA" id="ARBA00022692"/>
    </source>
</evidence>
<dbReference type="GO" id="GO:0016020">
    <property type="term" value="C:membrane"/>
    <property type="evidence" value="ECO:0007669"/>
    <property type="project" value="UniProtKB-SubCell"/>
</dbReference>
<accession>A0A1Y2DDU1</accession>
<feature type="domain" description="Rhodopsin" evidence="7">
    <location>
        <begin position="46"/>
        <end position="287"/>
    </location>
</feature>
<evidence type="ECO:0000256" key="4">
    <source>
        <dbReference type="ARBA" id="ARBA00023136"/>
    </source>
</evidence>
<dbReference type="InterPro" id="IPR049326">
    <property type="entry name" value="Rhodopsin_dom_fungi"/>
</dbReference>
<evidence type="ECO:0000259" key="7">
    <source>
        <dbReference type="Pfam" id="PF20684"/>
    </source>
</evidence>
<evidence type="ECO:0000313" key="8">
    <source>
        <dbReference type="EMBL" id="ORY57453.1"/>
    </source>
</evidence>
<dbReference type="GeneID" id="63777481"/>
<feature type="transmembrane region" description="Helical" evidence="6">
    <location>
        <begin position="62"/>
        <end position="86"/>
    </location>
</feature>
<proteinExistence type="inferred from homology"/>
<keyword evidence="4 6" id="KW-0472">Membrane</keyword>
<dbReference type="EMBL" id="MCFJ01000019">
    <property type="protein sequence ID" value="ORY57453.1"/>
    <property type="molecule type" value="Genomic_DNA"/>
</dbReference>
<gene>
    <name evidence="8" type="ORF">BCR38DRAFT_449171</name>
</gene>
<dbReference type="PANTHER" id="PTHR33048">
    <property type="entry name" value="PTH11-LIKE INTEGRAL MEMBRANE PROTEIN (AFU_ORTHOLOGUE AFUA_5G11245)"/>
    <property type="match status" value="1"/>
</dbReference>
<evidence type="ECO:0000313" key="9">
    <source>
        <dbReference type="Proteomes" id="UP000193689"/>
    </source>
</evidence>
<keyword evidence="3 6" id="KW-1133">Transmembrane helix</keyword>
<evidence type="ECO:0000256" key="6">
    <source>
        <dbReference type="SAM" id="Phobius"/>
    </source>
</evidence>
<evidence type="ECO:0000256" key="1">
    <source>
        <dbReference type="ARBA" id="ARBA00004141"/>
    </source>
</evidence>
<feature type="transmembrane region" description="Helical" evidence="6">
    <location>
        <begin position="106"/>
        <end position="128"/>
    </location>
</feature>
<keyword evidence="2 6" id="KW-0812">Transmembrane</keyword>
<comment type="subcellular location">
    <subcellularLocation>
        <location evidence="1">Membrane</location>
        <topology evidence="1">Multi-pass membrane protein</topology>
    </subcellularLocation>
</comment>
<dbReference type="InParanoid" id="A0A1Y2DDU1"/>
<comment type="similarity">
    <text evidence="5">Belongs to the SAT4 family.</text>
</comment>
<feature type="transmembrane region" description="Helical" evidence="6">
    <location>
        <begin position="140"/>
        <end position="160"/>
    </location>
</feature>
<dbReference type="RefSeq" id="XP_040710703.1">
    <property type="nucleotide sequence ID" value="XM_040861269.1"/>
</dbReference>
<dbReference type="InterPro" id="IPR052337">
    <property type="entry name" value="SAT4-like"/>
</dbReference>
<evidence type="ECO:0000256" key="5">
    <source>
        <dbReference type="ARBA" id="ARBA00038359"/>
    </source>
</evidence>
<dbReference type="PANTHER" id="PTHR33048:SF47">
    <property type="entry name" value="INTEGRAL MEMBRANE PROTEIN-RELATED"/>
    <property type="match status" value="1"/>
</dbReference>
<sequence length="400" mass="44044">MSPVTMLSAPNAQSGTNYWETPDYKGNAIRAGDIVLVILTAFFVGIRLYVRQFMTKSLSWDDGIAVLAFGTITTMSIMDIIAVNYGSGAHIDLVPEPLVEKFQQSLTTQGLLFYWTVGLVRLATAVFLPRLNKDKSFMIPVYTIAGIALVHLLAFFFYALTGCNPIGDQWKPPPMTVGHCRSAQANDYMMFVHSITGIMIDLVLIGLPIWVVYDKMIFSRRKFQVILVFSVGFFAAATGVVRLYFMKTLDFTVDPTYKMSTVGLWTVLEGHVGLWCSCFPAVQPVIRIISYKLGLRSKLASTSYGAKPSGENNASSSRSRGYIAAVTAGGSNSKHRYLRSGSGIDGVGNETDSESQKGFVTRAEEMYGLDEICKQTVVRVSIESRAVDQRGEECEAGKLR</sequence>
<dbReference type="OrthoDB" id="5413793at2759"/>
<keyword evidence="9" id="KW-1185">Reference proteome</keyword>
<comment type="caution">
    <text evidence="8">The sequence shown here is derived from an EMBL/GenBank/DDBJ whole genome shotgun (WGS) entry which is preliminary data.</text>
</comment>
<dbReference type="AlphaFoldDB" id="A0A1Y2DDU1"/>
<protein>
    <recommendedName>
        <fullName evidence="7">Rhodopsin domain-containing protein</fullName>
    </recommendedName>
</protein>
<feature type="transmembrane region" description="Helical" evidence="6">
    <location>
        <begin position="191"/>
        <end position="213"/>
    </location>
</feature>
<name>A0A1Y2DDU1_9PEZI</name>
<feature type="transmembrane region" description="Helical" evidence="6">
    <location>
        <begin position="28"/>
        <end position="50"/>
    </location>
</feature>
<feature type="transmembrane region" description="Helical" evidence="6">
    <location>
        <begin position="265"/>
        <end position="289"/>
    </location>
</feature>